<comment type="caution">
    <text evidence="2">The sequence shown here is derived from an EMBL/GenBank/DDBJ whole genome shotgun (WGS) entry which is preliminary data.</text>
</comment>
<dbReference type="EMBL" id="JAOQJU010000001">
    <property type="protein sequence ID" value="MCU6685306.1"/>
    <property type="molecule type" value="Genomic_DNA"/>
</dbReference>
<evidence type="ECO:0000256" key="1">
    <source>
        <dbReference type="SAM" id="Phobius"/>
    </source>
</evidence>
<gene>
    <name evidence="2" type="ORF">OCV99_01850</name>
</gene>
<organism evidence="2 3">
    <name type="scientific">Dorea acetigenes</name>
    <dbReference type="NCBI Taxonomy" id="2981787"/>
    <lineage>
        <taxon>Bacteria</taxon>
        <taxon>Bacillati</taxon>
        <taxon>Bacillota</taxon>
        <taxon>Clostridia</taxon>
        <taxon>Lachnospirales</taxon>
        <taxon>Lachnospiraceae</taxon>
        <taxon>Dorea</taxon>
    </lineage>
</organism>
<evidence type="ECO:0000313" key="2">
    <source>
        <dbReference type="EMBL" id="MCU6685306.1"/>
    </source>
</evidence>
<keyword evidence="1" id="KW-1133">Transmembrane helix</keyword>
<dbReference type="RefSeq" id="WP_262574531.1">
    <property type="nucleotide sequence ID" value="NZ_JAOQJU010000001.1"/>
</dbReference>
<keyword evidence="3" id="KW-1185">Reference proteome</keyword>
<name>A0ABT2RIY8_9FIRM</name>
<evidence type="ECO:0000313" key="3">
    <source>
        <dbReference type="Proteomes" id="UP001652431"/>
    </source>
</evidence>
<protein>
    <submittedName>
        <fullName evidence="2">Uncharacterized protein</fullName>
    </submittedName>
</protein>
<feature type="transmembrane region" description="Helical" evidence="1">
    <location>
        <begin position="35"/>
        <end position="54"/>
    </location>
</feature>
<reference evidence="2 3" key="1">
    <citation type="journal article" date="2021" name="ISME Commun">
        <title>Automated analysis of genomic sequences facilitates high-throughput and comprehensive description of bacteria.</title>
        <authorList>
            <person name="Hitch T.C.A."/>
        </authorList>
    </citation>
    <scope>NUCLEOTIDE SEQUENCE [LARGE SCALE GENOMIC DNA]</scope>
    <source>
        <strain evidence="2 3">Sanger_03</strain>
    </source>
</reference>
<dbReference type="Proteomes" id="UP001652431">
    <property type="component" value="Unassembled WGS sequence"/>
</dbReference>
<keyword evidence="1" id="KW-0472">Membrane</keyword>
<keyword evidence="1" id="KW-0812">Transmembrane</keyword>
<accession>A0ABT2RIY8</accession>
<sequence length="55" mass="6211">MKEIQLISIRRLDAIDISRQPDRPERKQAQEFNTVNGALLGVILAELIMIAVLIP</sequence>
<proteinExistence type="predicted"/>